<dbReference type="AlphaFoldDB" id="A0A8J5XD78"/>
<organism evidence="3 4">
    <name type="scientific">Diacronema lutheri</name>
    <name type="common">Unicellular marine alga</name>
    <name type="synonym">Monochrysis lutheri</name>
    <dbReference type="NCBI Taxonomy" id="2081491"/>
    <lineage>
        <taxon>Eukaryota</taxon>
        <taxon>Haptista</taxon>
        <taxon>Haptophyta</taxon>
        <taxon>Pavlovophyceae</taxon>
        <taxon>Pavlovales</taxon>
        <taxon>Pavlovaceae</taxon>
        <taxon>Diacronema</taxon>
    </lineage>
</organism>
<evidence type="ECO:0000256" key="2">
    <source>
        <dbReference type="SAM" id="SignalP"/>
    </source>
</evidence>
<keyword evidence="2" id="KW-0732">Signal</keyword>
<proteinExistence type="predicted"/>
<feature type="signal peptide" evidence="2">
    <location>
        <begin position="1"/>
        <end position="19"/>
    </location>
</feature>
<evidence type="ECO:0000313" key="3">
    <source>
        <dbReference type="EMBL" id="KAG8458650.1"/>
    </source>
</evidence>
<keyword evidence="1" id="KW-0175">Coiled coil</keyword>
<feature type="chain" id="PRO_5035322413" evidence="2">
    <location>
        <begin position="20"/>
        <end position="169"/>
    </location>
</feature>
<evidence type="ECO:0000256" key="1">
    <source>
        <dbReference type="SAM" id="Coils"/>
    </source>
</evidence>
<gene>
    <name evidence="3" type="ORF">KFE25_008447</name>
</gene>
<evidence type="ECO:0000313" key="4">
    <source>
        <dbReference type="Proteomes" id="UP000751190"/>
    </source>
</evidence>
<keyword evidence="4" id="KW-1185">Reference proteome</keyword>
<comment type="caution">
    <text evidence="3">The sequence shown here is derived from an EMBL/GenBank/DDBJ whole genome shotgun (WGS) entry which is preliminary data.</text>
</comment>
<feature type="coiled-coil region" evidence="1">
    <location>
        <begin position="75"/>
        <end position="123"/>
    </location>
</feature>
<sequence>MRVFTLRVATCAAVSGVGALRTSVAELVFVDLASSEGDRRKAHRAQTLTREGEVAVGRDHPFRLLLAELSVALAVRDALLERTRANRDLALAEQRVAIARLHAHELEALRAEHQRELEAERATHRRALHTQRALLLAHGGCDEHAADKAVHARPCTQTRATRRRAGCSR</sequence>
<name>A0A8J5XD78_DIALT</name>
<accession>A0A8J5XD78</accession>
<dbReference type="EMBL" id="JAGTXO010000049">
    <property type="protein sequence ID" value="KAG8458650.1"/>
    <property type="molecule type" value="Genomic_DNA"/>
</dbReference>
<dbReference type="Proteomes" id="UP000751190">
    <property type="component" value="Unassembled WGS sequence"/>
</dbReference>
<protein>
    <submittedName>
        <fullName evidence="3">Uncharacterized protein</fullName>
    </submittedName>
</protein>
<reference evidence="3" key="1">
    <citation type="submission" date="2021-05" db="EMBL/GenBank/DDBJ databases">
        <title>The genome of the haptophyte Pavlova lutheri (Diacronema luteri, Pavlovales) - a model for lipid biosynthesis in eukaryotic algae.</title>
        <authorList>
            <person name="Hulatt C.J."/>
            <person name="Posewitz M.C."/>
        </authorList>
    </citation>
    <scope>NUCLEOTIDE SEQUENCE</scope>
    <source>
        <strain evidence="3">NIVA-4/92</strain>
    </source>
</reference>